<dbReference type="InterPro" id="IPR017853">
    <property type="entry name" value="GH"/>
</dbReference>
<dbReference type="RefSeq" id="WP_168355047.1">
    <property type="nucleotide sequence ID" value="NZ_JABCKY010000002.1"/>
</dbReference>
<dbReference type="PANTHER" id="PTHR10357">
    <property type="entry name" value="ALPHA-AMYLASE FAMILY MEMBER"/>
    <property type="match status" value="1"/>
</dbReference>
<dbReference type="Pfam" id="PF00128">
    <property type="entry name" value="Alpha-amylase"/>
    <property type="match status" value="1"/>
</dbReference>
<name>A0A7Y0RCT3_9GAMM</name>
<evidence type="ECO:0000313" key="2">
    <source>
        <dbReference type="EMBL" id="NMT63886.1"/>
    </source>
</evidence>
<sequence>MTERATLSDTPGSGTPRATYRLQLNSRLGFTDVRRLLSYFDRLGISHLYTSPFLEARTGSPHGYDVTDHNAFNPELGSEADFDDLAAGLASRSMGLILDFVANHMGVGKADNSRWQDVLEWGEASPFADFFDIDWHSPTASLRGKVLLPFLGQSYGKVLEGGELQLGFDASRGSFAVSYFDHLFPVAPRHYARILSAVSPDALSGPARAELAELSAAFRTLRTAGLSGRRQREVRQRAETLKEQLASLAQGVPQVKEQIESAVSLHNGGPGQHAKCLRLHRLLQRQSYRLSWWRVASDNINYRRFFDINDLVTIRTERAEVFDNIHRLVLRLIGEGKLQGLRIDHIDGLSDPRHYCEKLGNAAASRESGEHPLYLVVEKILAHGEVLRSDWPVAGTTGYEVLNRINSLFIEPGSEDLLQSFYRRLTGREENFDETLANAKRQVIDHLLASDIQVLSNLFSRLAESNWHTRDFTLASLRRALAEIIISLPVYRTYVDPRGCGSSDRHEIDQAISGTKKRNPLINNELLDFIRGVLTTDLARSRSGFNRNQVIRIAMKFQQYSGPIMAKSLEDTAFYRHMVLASLNEVGGDPRHFGTSMEDFHRFIDERGKQWPHAMITTATHDSKRGEDVRARLNALTEMPELWRRRVEEWISLNACHRVPVDTVDAPVRNDEYLLYQTLAGSIPMEWLGPASHDSPLPDTAALDDYRQRIEDYMIKAVREAKLNSSWAHPDQTYEEALSSFVSGILEPGGVFLKSLLEFMQVLGPLGALNGLAQTTLKFTLPGVPDLYQGSELWDLNLVDPDNRRPVDYGAREQMLRQLSESADGNRDDLVAELAYMWPDGRIKLYVTWQLLELRRRHPGLFLHGTYEPVHIHGDNSHGLCAFARRHQGQCLLTVVPCLNKTRATNGGGLTAARLYEGAGISLQTVSDHQHWHNLFTGDRIRAEANGQLPVSGLLAKFPVAVLHSGIPFQE</sequence>
<gene>
    <name evidence="2" type="primary">treY</name>
    <name evidence="2" type="ORF">HIU99_09770</name>
</gene>
<dbReference type="GO" id="GO:0005992">
    <property type="term" value="P:trehalose biosynthetic process"/>
    <property type="evidence" value="ECO:0007669"/>
    <property type="project" value="TreeGrafter"/>
</dbReference>
<dbReference type="InterPro" id="IPR013797">
    <property type="entry name" value="Maltooligo_trehalose_synth_4"/>
</dbReference>
<dbReference type="Proteomes" id="UP000567186">
    <property type="component" value="Unassembled WGS sequence"/>
</dbReference>
<dbReference type="AlphaFoldDB" id="A0A7Y0RCT3"/>
<dbReference type="Gene3D" id="3.20.20.80">
    <property type="entry name" value="Glycosidases"/>
    <property type="match status" value="2"/>
</dbReference>
<dbReference type="Gene3D" id="3.30.1590.10">
    <property type="entry name" value="Maltooligosyl trehalose synthase, domain 2"/>
    <property type="match status" value="1"/>
</dbReference>
<reference evidence="2 3" key="1">
    <citation type="submission" date="2020-04" db="EMBL/GenBank/DDBJ databases">
        <title>Marinobacter oceani sp. nov., isolated from marine solar saltern.</title>
        <authorList>
            <person name="Chen X.-Y."/>
        </authorList>
    </citation>
    <scope>NUCLEOTIDE SEQUENCE [LARGE SCALE GENOMIC DNA]</scope>
    <source>
        <strain evidence="2 3">W62</strain>
    </source>
</reference>
<dbReference type="Gene3D" id="1.10.10.470">
    <property type="entry name" value="Maltooligosyl trehalose synthase, domain 4"/>
    <property type="match status" value="1"/>
</dbReference>
<dbReference type="EMBL" id="JABCKY010000002">
    <property type="protein sequence ID" value="NMT63886.1"/>
    <property type="molecule type" value="Genomic_DNA"/>
</dbReference>
<dbReference type="GO" id="GO:0030980">
    <property type="term" value="P:alpha-glucan catabolic process"/>
    <property type="evidence" value="ECO:0007669"/>
    <property type="project" value="TreeGrafter"/>
</dbReference>
<dbReference type="CDD" id="cd11336">
    <property type="entry name" value="AmyAc_MTSase"/>
    <property type="match status" value="1"/>
</dbReference>
<proteinExistence type="predicted"/>
<dbReference type="PANTHER" id="PTHR10357:SF216">
    <property type="entry name" value="MALTOOLIGOSYL TREHALOSE SYNTHASE-RELATED"/>
    <property type="match status" value="1"/>
</dbReference>
<dbReference type="InterPro" id="IPR006047">
    <property type="entry name" value="GH13_cat_dom"/>
</dbReference>
<evidence type="ECO:0000313" key="3">
    <source>
        <dbReference type="Proteomes" id="UP000567186"/>
    </source>
</evidence>
<dbReference type="Gene3D" id="1.10.150.200">
    <property type="entry name" value="Maltooligosyl trehalose synthase, domain 3"/>
    <property type="match status" value="1"/>
</dbReference>
<dbReference type="SUPFAM" id="SSF51445">
    <property type="entry name" value="(Trans)glycosidases"/>
    <property type="match status" value="1"/>
</dbReference>
<accession>A0A7Y0RCT3</accession>
<dbReference type="GO" id="GO:0047470">
    <property type="term" value="F:(1,4)-alpha-D-glucan 1-alpha-D-glucosylmutase activity"/>
    <property type="evidence" value="ECO:0007669"/>
    <property type="project" value="TreeGrafter"/>
</dbReference>
<dbReference type="InterPro" id="IPR012767">
    <property type="entry name" value="Trehalose_TreY"/>
</dbReference>
<organism evidence="2 3">
    <name type="scientific">Marinobacter orientalis</name>
    <dbReference type="NCBI Taxonomy" id="1928859"/>
    <lineage>
        <taxon>Bacteria</taxon>
        <taxon>Pseudomonadati</taxon>
        <taxon>Pseudomonadota</taxon>
        <taxon>Gammaproteobacteria</taxon>
        <taxon>Pseudomonadales</taxon>
        <taxon>Marinobacteraceae</taxon>
        <taxon>Marinobacter</taxon>
    </lineage>
</organism>
<keyword evidence="3" id="KW-1185">Reference proteome</keyword>
<dbReference type="SMART" id="SM00642">
    <property type="entry name" value="Aamy"/>
    <property type="match status" value="1"/>
</dbReference>
<dbReference type="NCBIfam" id="TIGR02401">
    <property type="entry name" value="trehalose_TreY"/>
    <property type="match status" value="1"/>
</dbReference>
<evidence type="ECO:0000259" key="1">
    <source>
        <dbReference type="SMART" id="SM00642"/>
    </source>
</evidence>
<feature type="domain" description="Glycosyl hydrolase family 13 catalytic" evidence="1">
    <location>
        <begin position="29"/>
        <end position="686"/>
    </location>
</feature>
<protein>
    <submittedName>
        <fullName evidence="2">Malto-oligosyltrehalose synthase</fullName>
    </submittedName>
</protein>
<comment type="caution">
    <text evidence="2">The sequence shown here is derived from an EMBL/GenBank/DDBJ whole genome shotgun (WGS) entry which is preliminary data.</text>
</comment>